<organism evidence="7 8">
    <name type="scientific">Thermanaerothrix solaris</name>
    <dbReference type="NCBI Taxonomy" id="3058434"/>
    <lineage>
        <taxon>Bacteria</taxon>
        <taxon>Bacillati</taxon>
        <taxon>Chloroflexota</taxon>
        <taxon>Anaerolineae</taxon>
        <taxon>Anaerolineales</taxon>
        <taxon>Anaerolineaceae</taxon>
        <taxon>Thermanaerothrix</taxon>
    </lineage>
</organism>
<evidence type="ECO:0000313" key="8">
    <source>
        <dbReference type="Proteomes" id="UP001254165"/>
    </source>
</evidence>
<feature type="compositionally biased region" description="Low complexity" evidence="6">
    <location>
        <begin position="33"/>
        <end position="48"/>
    </location>
</feature>
<dbReference type="Proteomes" id="UP001254165">
    <property type="component" value="Unassembled WGS sequence"/>
</dbReference>
<dbReference type="PROSITE" id="PS01071">
    <property type="entry name" value="GRPE"/>
    <property type="match status" value="1"/>
</dbReference>
<dbReference type="SUPFAM" id="SSF58014">
    <property type="entry name" value="Coiled-coil domain of nucleotide exchange factor GrpE"/>
    <property type="match status" value="1"/>
</dbReference>
<comment type="subunit">
    <text evidence="3">Homodimer.</text>
</comment>
<dbReference type="PANTHER" id="PTHR21237">
    <property type="entry name" value="GRPE PROTEIN"/>
    <property type="match status" value="1"/>
</dbReference>
<keyword evidence="8" id="KW-1185">Reference proteome</keyword>
<dbReference type="SUPFAM" id="SSF51064">
    <property type="entry name" value="Head domain of nucleotide exchange factor GrpE"/>
    <property type="match status" value="1"/>
</dbReference>
<comment type="subcellular location">
    <subcellularLocation>
        <location evidence="3">Cytoplasm</location>
    </subcellularLocation>
</comment>
<dbReference type="HAMAP" id="MF_01151">
    <property type="entry name" value="GrpE"/>
    <property type="match status" value="1"/>
</dbReference>
<proteinExistence type="inferred from homology"/>
<dbReference type="Pfam" id="PF01025">
    <property type="entry name" value="GrpE"/>
    <property type="match status" value="1"/>
</dbReference>
<feature type="compositionally biased region" description="Low complexity" evidence="6">
    <location>
        <begin position="15"/>
        <end position="26"/>
    </location>
</feature>
<feature type="compositionally biased region" description="Polar residues" evidence="6">
    <location>
        <begin position="51"/>
        <end position="62"/>
    </location>
</feature>
<accession>A0ABU3NKK3</accession>
<dbReference type="PRINTS" id="PR00773">
    <property type="entry name" value="GRPEPROTEIN"/>
</dbReference>
<dbReference type="Gene3D" id="3.90.20.20">
    <property type="match status" value="1"/>
</dbReference>
<gene>
    <name evidence="3" type="primary">grpE</name>
    <name evidence="7" type="ORF">QYE77_03825</name>
</gene>
<feature type="region of interest" description="Disordered" evidence="6">
    <location>
        <begin position="1"/>
        <end position="62"/>
    </location>
</feature>
<keyword evidence="3" id="KW-0963">Cytoplasm</keyword>
<sequence length="221" mass="24824">MNKDERESKAVPISAEETQAAAEPQAVSSDAMASTPAETTEETASAIEQLQEGTTEATSEPMTTIPLSEYEALKQELERAQQSEKAYFEGWQRERADFINYKKRIEREQSQLAETIAANILKKYLVIVDDLERALKNRPTNVDPQWLEGIELIYKKLMAILEAEGVKRIPAEGAMFDPNLHEAISHDESPEHESGQIIEVVQQGYTIGDRVLRPALVRVAR</sequence>
<evidence type="ECO:0000256" key="5">
    <source>
        <dbReference type="RuleBase" id="RU004478"/>
    </source>
</evidence>
<protein>
    <recommendedName>
        <fullName evidence="3 4">Protein GrpE</fullName>
    </recommendedName>
    <alternativeName>
        <fullName evidence="3">HSP-70 cofactor</fullName>
    </alternativeName>
</protein>
<keyword evidence="3 4" id="KW-0346">Stress response</keyword>
<comment type="caution">
    <text evidence="7">The sequence shown here is derived from an EMBL/GenBank/DDBJ whole genome shotgun (WGS) entry which is preliminary data.</text>
</comment>
<dbReference type="CDD" id="cd00446">
    <property type="entry name" value="GrpE"/>
    <property type="match status" value="1"/>
</dbReference>
<evidence type="ECO:0000256" key="2">
    <source>
        <dbReference type="ARBA" id="ARBA00023186"/>
    </source>
</evidence>
<evidence type="ECO:0000313" key="7">
    <source>
        <dbReference type="EMBL" id="MDT8897383.1"/>
    </source>
</evidence>
<comment type="function">
    <text evidence="3 4">Participates actively in the response to hyperosmotic and heat shock by preventing the aggregation of stress-denatured proteins, in association with DnaK and GrpE. It is the nucleotide exchange factor for DnaK and may function as a thermosensor. Unfolded proteins bind initially to DnaJ; upon interaction with the DnaJ-bound protein, DnaK hydrolyzes its bound ATP, resulting in the formation of a stable complex. GrpE releases ADP from DnaK; ATP binding to DnaK triggers the release of the substrate protein, thus completing the reaction cycle. Several rounds of ATP-dependent interactions between DnaJ, DnaK and GrpE are required for fully efficient folding.</text>
</comment>
<dbReference type="InterPro" id="IPR009012">
    <property type="entry name" value="GrpE_head"/>
</dbReference>
<evidence type="ECO:0000256" key="1">
    <source>
        <dbReference type="ARBA" id="ARBA00009054"/>
    </source>
</evidence>
<evidence type="ECO:0000256" key="4">
    <source>
        <dbReference type="RuleBase" id="RU000639"/>
    </source>
</evidence>
<name>A0ABU3NKK3_9CHLR</name>
<dbReference type="EMBL" id="JAUHMF010000001">
    <property type="protein sequence ID" value="MDT8897383.1"/>
    <property type="molecule type" value="Genomic_DNA"/>
</dbReference>
<dbReference type="InterPro" id="IPR013805">
    <property type="entry name" value="GrpE_CC"/>
</dbReference>
<dbReference type="Gene3D" id="2.30.22.10">
    <property type="entry name" value="Head domain of nucleotide exchange factor GrpE"/>
    <property type="match status" value="1"/>
</dbReference>
<dbReference type="RefSeq" id="WP_315624036.1">
    <property type="nucleotide sequence ID" value="NZ_JAUHMF010000001.1"/>
</dbReference>
<reference evidence="7 8" key="1">
    <citation type="submission" date="2023-07" db="EMBL/GenBank/DDBJ databases">
        <title>Novel species of Thermanaerothrix with wide hydrolytic capabilities.</title>
        <authorList>
            <person name="Zayulina K.S."/>
            <person name="Podosokorskaya O.A."/>
            <person name="Elcheninov A.G."/>
        </authorList>
    </citation>
    <scope>NUCLEOTIDE SEQUENCE [LARGE SCALE GENOMIC DNA]</scope>
    <source>
        <strain evidence="7 8">4228-RoL</strain>
    </source>
</reference>
<keyword evidence="2 3" id="KW-0143">Chaperone</keyword>
<dbReference type="PANTHER" id="PTHR21237:SF23">
    <property type="entry name" value="GRPE PROTEIN HOMOLOG, MITOCHONDRIAL"/>
    <property type="match status" value="1"/>
</dbReference>
<dbReference type="InterPro" id="IPR000740">
    <property type="entry name" value="GrpE"/>
</dbReference>
<comment type="similarity">
    <text evidence="1 3 5">Belongs to the GrpE family.</text>
</comment>
<evidence type="ECO:0000256" key="6">
    <source>
        <dbReference type="SAM" id="MobiDB-lite"/>
    </source>
</evidence>
<evidence type="ECO:0000256" key="3">
    <source>
        <dbReference type="HAMAP-Rule" id="MF_01151"/>
    </source>
</evidence>